<organism evidence="2 3">
    <name type="scientific">Candidatus Magasanikbacteria bacterium RIFCSPLOWO2_12_FULL_43_12</name>
    <dbReference type="NCBI Taxonomy" id="1798692"/>
    <lineage>
        <taxon>Bacteria</taxon>
        <taxon>Candidatus Magasanikiibacteriota</taxon>
    </lineage>
</organism>
<feature type="region of interest" description="Disordered" evidence="1">
    <location>
        <begin position="1"/>
        <end position="24"/>
    </location>
</feature>
<proteinExistence type="predicted"/>
<evidence type="ECO:0000256" key="1">
    <source>
        <dbReference type="SAM" id="MobiDB-lite"/>
    </source>
</evidence>
<comment type="caution">
    <text evidence="2">The sequence shown here is derived from an EMBL/GenBank/DDBJ whole genome shotgun (WGS) entry which is preliminary data.</text>
</comment>
<dbReference type="AlphaFoldDB" id="A0A1F6MSA1"/>
<evidence type="ECO:0000313" key="3">
    <source>
        <dbReference type="Proteomes" id="UP000178347"/>
    </source>
</evidence>
<accession>A0A1F6MSA1</accession>
<dbReference type="Proteomes" id="UP000178347">
    <property type="component" value="Unassembled WGS sequence"/>
</dbReference>
<sequence length="174" mass="20132">MQTDINRSAEQAVKKSGVELSTEHHSVAQEGVLDSVEIKVKPMEQKKERFLEESINALKNKLSVGKKKNIVIPLVKDQLTVDIEKIMEEDLKDAFNELDTIQKEEFKIKGEETAINIRNVMRQTKIKAKAIIRLLIQWLKTLPGVNRFFIEQEAKIKADKIMALRYKHQNTKHK</sequence>
<reference evidence="2 3" key="1">
    <citation type="journal article" date="2016" name="Nat. Commun.">
        <title>Thousands of microbial genomes shed light on interconnected biogeochemical processes in an aquifer system.</title>
        <authorList>
            <person name="Anantharaman K."/>
            <person name="Brown C.T."/>
            <person name="Hug L.A."/>
            <person name="Sharon I."/>
            <person name="Castelle C.J."/>
            <person name="Probst A.J."/>
            <person name="Thomas B.C."/>
            <person name="Singh A."/>
            <person name="Wilkins M.J."/>
            <person name="Karaoz U."/>
            <person name="Brodie E.L."/>
            <person name="Williams K.H."/>
            <person name="Hubbard S.S."/>
            <person name="Banfield J.F."/>
        </authorList>
    </citation>
    <scope>NUCLEOTIDE SEQUENCE [LARGE SCALE GENOMIC DNA]</scope>
</reference>
<protein>
    <submittedName>
        <fullName evidence="2">Uncharacterized protein</fullName>
    </submittedName>
</protein>
<evidence type="ECO:0000313" key="2">
    <source>
        <dbReference type="EMBL" id="OGH74410.1"/>
    </source>
</evidence>
<feature type="compositionally biased region" description="Basic and acidic residues" evidence="1">
    <location>
        <begin position="12"/>
        <end position="24"/>
    </location>
</feature>
<dbReference type="EMBL" id="MFQN01000016">
    <property type="protein sequence ID" value="OGH74410.1"/>
    <property type="molecule type" value="Genomic_DNA"/>
</dbReference>
<dbReference type="STRING" id="1798692.A3G00_00940"/>
<name>A0A1F6MSA1_9BACT</name>
<gene>
    <name evidence="2" type="ORF">A3G00_00940</name>
</gene>